<evidence type="ECO:0000256" key="1">
    <source>
        <dbReference type="SAM" id="MobiDB-lite"/>
    </source>
</evidence>
<keyword evidence="2" id="KW-1185">Reference proteome</keyword>
<organism evidence="2 3">
    <name type="scientific">Hyalella azteca</name>
    <name type="common">Amphipod</name>
    <dbReference type="NCBI Taxonomy" id="294128"/>
    <lineage>
        <taxon>Eukaryota</taxon>
        <taxon>Metazoa</taxon>
        <taxon>Ecdysozoa</taxon>
        <taxon>Arthropoda</taxon>
        <taxon>Crustacea</taxon>
        <taxon>Multicrustacea</taxon>
        <taxon>Malacostraca</taxon>
        <taxon>Eumalacostraca</taxon>
        <taxon>Peracarida</taxon>
        <taxon>Amphipoda</taxon>
        <taxon>Senticaudata</taxon>
        <taxon>Talitrida</taxon>
        <taxon>Talitroidea</taxon>
        <taxon>Hyalellidae</taxon>
        <taxon>Hyalella</taxon>
    </lineage>
</organism>
<dbReference type="GeneID" id="108673204"/>
<protein>
    <submittedName>
        <fullName evidence="3">Uncharacterized protein LOC108673204 isoform X1</fullName>
    </submittedName>
</protein>
<accession>A0A8B7NS02</accession>
<sequence>MSWFARRRRPQFPHGNHYTKALGDGLPWCGVDEFVRTCCQCHSRLVLPTPIDCIAAELSLHCRHGELLRDPGVQRHLCYRPQHGGGQDPGKGAGGGQAGCVREHRPWRHLRVMGGNPPYLAWLGENIKSPSK</sequence>
<dbReference type="Proteomes" id="UP000694843">
    <property type="component" value="Unplaced"/>
</dbReference>
<evidence type="ECO:0000313" key="3">
    <source>
        <dbReference type="RefSeq" id="XP_018016483.2"/>
    </source>
</evidence>
<dbReference type="AlphaFoldDB" id="A0A8B7NS02"/>
<dbReference type="RefSeq" id="XP_018016483.2">
    <property type="nucleotide sequence ID" value="XM_018160994.2"/>
</dbReference>
<feature type="compositionally biased region" description="Gly residues" evidence="1">
    <location>
        <begin position="83"/>
        <end position="98"/>
    </location>
</feature>
<feature type="region of interest" description="Disordered" evidence="1">
    <location>
        <begin position="79"/>
        <end position="99"/>
    </location>
</feature>
<name>A0A8B7NS02_HYAAZ</name>
<gene>
    <name evidence="3" type="primary">LOC108673204</name>
</gene>
<dbReference type="KEGG" id="hazt:108673204"/>
<evidence type="ECO:0000313" key="2">
    <source>
        <dbReference type="Proteomes" id="UP000694843"/>
    </source>
</evidence>
<proteinExistence type="predicted"/>
<reference evidence="3" key="1">
    <citation type="submission" date="2025-08" db="UniProtKB">
        <authorList>
            <consortium name="RefSeq"/>
        </authorList>
    </citation>
    <scope>IDENTIFICATION</scope>
    <source>
        <tissue evidence="3">Whole organism</tissue>
    </source>
</reference>